<sequence>MRNHSNLRESRFGIIKEWSEQISNHEYYRCLKDGLTIYEIISVIVVMITDLITFGVYVNNHKHLDGWVHYQCYAQILFSSSNGKTLLVNVLRIIVGNNFFLILIYFQKKKKNGVE</sequence>
<evidence type="ECO:0000313" key="3">
    <source>
        <dbReference type="Proteomes" id="UP000023152"/>
    </source>
</evidence>
<organism evidence="2 3">
    <name type="scientific">Reticulomyxa filosa</name>
    <dbReference type="NCBI Taxonomy" id="46433"/>
    <lineage>
        <taxon>Eukaryota</taxon>
        <taxon>Sar</taxon>
        <taxon>Rhizaria</taxon>
        <taxon>Retaria</taxon>
        <taxon>Foraminifera</taxon>
        <taxon>Monothalamids</taxon>
        <taxon>Reticulomyxidae</taxon>
        <taxon>Reticulomyxa</taxon>
    </lineage>
</organism>
<evidence type="ECO:0000313" key="2">
    <source>
        <dbReference type="EMBL" id="ETN99330.1"/>
    </source>
</evidence>
<reference evidence="2 3" key="1">
    <citation type="journal article" date="2013" name="Curr. Biol.">
        <title>The Genome of the Foraminiferan Reticulomyxa filosa.</title>
        <authorList>
            <person name="Glockner G."/>
            <person name="Hulsmann N."/>
            <person name="Schleicher M."/>
            <person name="Noegel A.A."/>
            <person name="Eichinger L."/>
            <person name="Gallinger C."/>
            <person name="Pawlowski J."/>
            <person name="Sierra R."/>
            <person name="Euteneuer U."/>
            <person name="Pillet L."/>
            <person name="Moustafa A."/>
            <person name="Platzer M."/>
            <person name="Groth M."/>
            <person name="Szafranski K."/>
            <person name="Schliwa M."/>
        </authorList>
    </citation>
    <scope>NUCLEOTIDE SEQUENCE [LARGE SCALE GENOMIC DNA]</scope>
</reference>
<accession>X6LD89</accession>
<dbReference type="EMBL" id="ASPP01044266">
    <property type="protein sequence ID" value="ETN99330.1"/>
    <property type="molecule type" value="Genomic_DNA"/>
</dbReference>
<comment type="caution">
    <text evidence="2">The sequence shown here is derived from an EMBL/GenBank/DDBJ whole genome shotgun (WGS) entry which is preliminary data.</text>
</comment>
<dbReference type="AlphaFoldDB" id="X6LD89"/>
<protein>
    <submittedName>
        <fullName evidence="2">Uncharacterized protein</fullName>
    </submittedName>
</protein>
<evidence type="ECO:0000256" key="1">
    <source>
        <dbReference type="SAM" id="Phobius"/>
    </source>
</evidence>
<feature type="transmembrane region" description="Helical" evidence="1">
    <location>
        <begin position="86"/>
        <end position="106"/>
    </location>
</feature>
<keyword evidence="1" id="KW-1133">Transmembrane helix</keyword>
<keyword evidence="1" id="KW-0812">Transmembrane</keyword>
<dbReference type="Proteomes" id="UP000023152">
    <property type="component" value="Unassembled WGS sequence"/>
</dbReference>
<feature type="transmembrane region" description="Helical" evidence="1">
    <location>
        <begin position="37"/>
        <end position="58"/>
    </location>
</feature>
<keyword evidence="3" id="KW-1185">Reference proteome</keyword>
<name>X6LD89_RETFI</name>
<gene>
    <name evidence="2" type="ORF">RFI_38150</name>
</gene>
<keyword evidence="1" id="KW-0472">Membrane</keyword>
<proteinExistence type="predicted"/>